<evidence type="ECO:0000313" key="7">
    <source>
        <dbReference type="Proteomes" id="UP001562354"/>
    </source>
</evidence>
<dbReference type="Pfam" id="PF00134">
    <property type="entry name" value="Cyclin_N"/>
    <property type="match status" value="1"/>
</dbReference>
<dbReference type="Gene3D" id="1.10.472.10">
    <property type="entry name" value="Cyclin-like"/>
    <property type="match status" value="2"/>
</dbReference>
<dbReference type="PANTHER" id="PTHR10026">
    <property type="entry name" value="CYCLIN"/>
    <property type="match status" value="1"/>
</dbReference>
<evidence type="ECO:0000259" key="5">
    <source>
        <dbReference type="SMART" id="SM00385"/>
    </source>
</evidence>
<dbReference type="RefSeq" id="XP_069197988.1">
    <property type="nucleotide sequence ID" value="XM_069345784.1"/>
</dbReference>
<feature type="region of interest" description="Disordered" evidence="4">
    <location>
        <begin position="1"/>
        <end position="25"/>
    </location>
</feature>
<comment type="similarity">
    <text evidence="1">Belongs to the cyclin family. Cyclin C subfamily.</text>
</comment>
<dbReference type="SUPFAM" id="SSF47954">
    <property type="entry name" value="Cyclin-like"/>
    <property type="match status" value="2"/>
</dbReference>
<proteinExistence type="inferred from homology"/>
<feature type="region of interest" description="Disordered" evidence="4">
    <location>
        <begin position="303"/>
        <end position="386"/>
    </location>
</feature>
<gene>
    <name evidence="6" type="ORF">AAFC00_005921</name>
</gene>
<keyword evidence="7" id="KW-1185">Reference proteome</keyword>
<evidence type="ECO:0000313" key="6">
    <source>
        <dbReference type="EMBL" id="KAL1301712.1"/>
    </source>
</evidence>
<dbReference type="EMBL" id="JBFMKM010000013">
    <property type="protein sequence ID" value="KAL1301712.1"/>
    <property type="molecule type" value="Genomic_DNA"/>
</dbReference>
<evidence type="ECO:0000256" key="3">
    <source>
        <dbReference type="RuleBase" id="RU000383"/>
    </source>
</evidence>
<protein>
    <recommendedName>
        <fullName evidence="2">RNA polymerase II holoenzyme cyclin-like subunit</fullName>
    </recommendedName>
</protein>
<name>A0ABR3P6C1_9PEZI</name>
<comment type="caution">
    <text evidence="6">The sequence shown here is derived from an EMBL/GenBank/DDBJ whole genome shotgun (WGS) entry which is preliminary data.</text>
</comment>
<evidence type="ECO:0000256" key="2">
    <source>
        <dbReference type="ARBA" id="ARBA00014912"/>
    </source>
</evidence>
<dbReference type="Proteomes" id="UP001562354">
    <property type="component" value="Unassembled WGS sequence"/>
</dbReference>
<sequence length="386" mass="42784">MPPPSSVAHLPPTQPAARQRPKSPTNVLAEADGQWLFTEEELAHTPSIQDGMPPEKEKEVRSKGINFIRQVGIMLKLPELTLSTAAIFFNRFLMRVSLVDRAGVKALHHYTLGATALFLATKVEESCRKMKDIVIACCRVAQKNPNLVVDEQSRDYWKWRDTILANEDVLLEVLCFDLTIEAPHKQLYDMLKFYGVHHNKQLRNAAWAFVTDSNQTQLCLLCPSRTIAAAALYCAARNANIAFPDTRGLPWWEVQHVRLKDMLKACNFMVANYENSAAKTGPDGGQSIYTITSPAAPLLDYERSGRNSVSSQESKRPFDSQNGEDRPGTTLSSESKRRRISPPAESLNSPSTSAPPASTSQPRPADTNNNNGYAGDDGSEEGEVEE</sequence>
<feature type="compositionally biased region" description="Low complexity" evidence="4">
    <location>
        <begin position="349"/>
        <end position="365"/>
    </location>
</feature>
<reference evidence="6 7" key="1">
    <citation type="submission" date="2024-07" db="EMBL/GenBank/DDBJ databases">
        <title>Draft sequence of the Neodothiora populina.</title>
        <authorList>
            <person name="Drown D.D."/>
            <person name="Schuette U.S."/>
            <person name="Buechlein A.B."/>
            <person name="Rusch D.R."/>
            <person name="Winton L.W."/>
            <person name="Adams G.A."/>
        </authorList>
    </citation>
    <scope>NUCLEOTIDE SEQUENCE [LARGE SCALE GENOMIC DNA]</scope>
    <source>
        <strain evidence="6 7">CPC 39397</strain>
    </source>
</reference>
<feature type="compositionally biased region" description="Basic and acidic residues" evidence="4">
    <location>
        <begin position="313"/>
        <end position="327"/>
    </location>
</feature>
<dbReference type="InterPro" id="IPR043198">
    <property type="entry name" value="Cyclin/Ssn8"/>
</dbReference>
<feature type="domain" description="Cyclin-like" evidence="5">
    <location>
        <begin position="66"/>
        <end position="172"/>
    </location>
</feature>
<dbReference type="InterPro" id="IPR036915">
    <property type="entry name" value="Cyclin-like_sf"/>
</dbReference>
<dbReference type="SMART" id="SM00385">
    <property type="entry name" value="CYCLIN"/>
    <property type="match status" value="2"/>
</dbReference>
<organism evidence="6 7">
    <name type="scientific">Neodothiora populina</name>
    <dbReference type="NCBI Taxonomy" id="2781224"/>
    <lineage>
        <taxon>Eukaryota</taxon>
        <taxon>Fungi</taxon>
        <taxon>Dikarya</taxon>
        <taxon>Ascomycota</taxon>
        <taxon>Pezizomycotina</taxon>
        <taxon>Dothideomycetes</taxon>
        <taxon>Dothideomycetidae</taxon>
        <taxon>Dothideales</taxon>
        <taxon>Dothioraceae</taxon>
        <taxon>Neodothiora</taxon>
    </lineage>
</organism>
<feature type="domain" description="Cyclin-like" evidence="5">
    <location>
        <begin position="185"/>
        <end position="271"/>
    </location>
</feature>
<dbReference type="InterPro" id="IPR006671">
    <property type="entry name" value="Cyclin_N"/>
</dbReference>
<accession>A0ABR3P6C1</accession>
<evidence type="ECO:0000256" key="1">
    <source>
        <dbReference type="ARBA" id="ARBA00008638"/>
    </source>
</evidence>
<keyword evidence="3" id="KW-0195">Cyclin</keyword>
<dbReference type="GeneID" id="95979620"/>
<feature type="compositionally biased region" description="Acidic residues" evidence="4">
    <location>
        <begin position="377"/>
        <end position="386"/>
    </location>
</feature>
<dbReference type="InterPro" id="IPR013763">
    <property type="entry name" value="Cyclin-like_dom"/>
</dbReference>
<evidence type="ECO:0000256" key="4">
    <source>
        <dbReference type="SAM" id="MobiDB-lite"/>
    </source>
</evidence>
<dbReference type="CDD" id="cd20546">
    <property type="entry name" value="CYCLIN_SpCG1C_ScCTK2-like_rpt2"/>
    <property type="match status" value="1"/>
</dbReference>
<dbReference type="CDD" id="cd20545">
    <property type="entry name" value="CYCLIN_SpCG1C-like_rpt1"/>
    <property type="match status" value="1"/>
</dbReference>